<protein>
    <submittedName>
        <fullName evidence="1">Uncharacterized protein</fullName>
    </submittedName>
</protein>
<evidence type="ECO:0000313" key="1">
    <source>
        <dbReference type="EMBL" id="JAD36393.1"/>
    </source>
</evidence>
<organism evidence="1">
    <name type="scientific">Arundo donax</name>
    <name type="common">Giant reed</name>
    <name type="synonym">Donax arundinaceus</name>
    <dbReference type="NCBI Taxonomy" id="35708"/>
    <lineage>
        <taxon>Eukaryota</taxon>
        <taxon>Viridiplantae</taxon>
        <taxon>Streptophyta</taxon>
        <taxon>Embryophyta</taxon>
        <taxon>Tracheophyta</taxon>
        <taxon>Spermatophyta</taxon>
        <taxon>Magnoliopsida</taxon>
        <taxon>Liliopsida</taxon>
        <taxon>Poales</taxon>
        <taxon>Poaceae</taxon>
        <taxon>PACMAD clade</taxon>
        <taxon>Arundinoideae</taxon>
        <taxon>Arundineae</taxon>
        <taxon>Arundo</taxon>
    </lineage>
</organism>
<sequence>MTQGKRKKFLPVVLLLLLRVLCTH</sequence>
<proteinExistence type="predicted"/>
<reference evidence="1" key="1">
    <citation type="submission" date="2014-09" db="EMBL/GenBank/DDBJ databases">
        <authorList>
            <person name="Magalhaes I.L.F."/>
            <person name="Oliveira U."/>
            <person name="Santos F.R."/>
            <person name="Vidigal T.H.D.A."/>
            <person name="Brescovit A.D."/>
            <person name="Santos A.J."/>
        </authorList>
    </citation>
    <scope>NUCLEOTIDE SEQUENCE</scope>
    <source>
        <tissue evidence="1">Shoot tissue taken approximately 20 cm above the soil surface</tissue>
    </source>
</reference>
<reference evidence="1" key="2">
    <citation type="journal article" date="2015" name="Data Brief">
        <title>Shoot transcriptome of the giant reed, Arundo donax.</title>
        <authorList>
            <person name="Barrero R.A."/>
            <person name="Guerrero F.D."/>
            <person name="Moolhuijzen P."/>
            <person name="Goolsby J.A."/>
            <person name="Tidwell J."/>
            <person name="Bellgard S.E."/>
            <person name="Bellgard M.I."/>
        </authorList>
    </citation>
    <scope>NUCLEOTIDE SEQUENCE</scope>
    <source>
        <tissue evidence="1">Shoot tissue taken approximately 20 cm above the soil surface</tissue>
    </source>
</reference>
<dbReference type="EMBL" id="GBRH01261502">
    <property type="protein sequence ID" value="JAD36393.1"/>
    <property type="molecule type" value="Transcribed_RNA"/>
</dbReference>
<dbReference type="AlphaFoldDB" id="A0A0A8ZFC8"/>
<accession>A0A0A8ZFC8</accession>
<name>A0A0A8ZFC8_ARUDO</name>